<dbReference type="InterPro" id="IPR046341">
    <property type="entry name" value="SET_dom_sf"/>
</dbReference>
<gene>
    <name evidence="2" type="ORF">LADA_0F00518G</name>
</gene>
<accession>A0A1G4JHV0</accession>
<dbReference type="STRING" id="1266660.A0A1G4JHV0"/>
<dbReference type="InterPro" id="IPR050600">
    <property type="entry name" value="SETD3_SETD6_MTase"/>
</dbReference>
<protein>
    <submittedName>
        <fullName evidence="2">LADA_0F00518g1_1</fullName>
    </submittedName>
</protein>
<dbReference type="PANTHER" id="PTHR13271:SF147">
    <property type="entry name" value="PROTEIN-LYSINE N-METHYLTRANSFERASE EFM1-RELATED"/>
    <property type="match status" value="1"/>
</dbReference>
<reference evidence="2 3" key="1">
    <citation type="submission" date="2016-03" db="EMBL/GenBank/DDBJ databases">
        <authorList>
            <person name="Devillers H."/>
        </authorList>
    </citation>
    <scope>NUCLEOTIDE SEQUENCE [LARGE SCALE GENOMIC DNA]</scope>
    <source>
        <strain evidence="2">CBS 10888</strain>
    </source>
</reference>
<dbReference type="OrthoDB" id="42889at2759"/>
<dbReference type="PROSITE" id="PS50280">
    <property type="entry name" value="SET"/>
    <property type="match status" value="1"/>
</dbReference>
<dbReference type="InterPro" id="IPR001214">
    <property type="entry name" value="SET_dom"/>
</dbReference>
<evidence type="ECO:0000313" key="2">
    <source>
        <dbReference type="EMBL" id="SCU89910.1"/>
    </source>
</evidence>
<dbReference type="Pfam" id="PF00856">
    <property type="entry name" value="SET"/>
    <property type="match status" value="1"/>
</dbReference>
<dbReference type="AlphaFoldDB" id="A0A1G4JHV0"/>
<dbReference type="Proteomes" id="UP000190274">
    <property type="component" value="Chromosome F"/>
</dbReference>
<evidence type="ECO:0000259" key="1">
    <source>
        <dbReference type="PROSITE" id="PS50280"/>
    </source>
</evidence>
<dbReference type="Gene3D" id="3.90.1410.10">
    <property type="entry name" value="set domain protein methyltransferase, domain 1"/>
    <property type="match status" value="1"/>
</dbReference>
<dbReference type="PANTHER" id="PTHR13271">
    <property type="entry name" value="UNCHARACTERIZED PUTATIVE METHYLTRANSFERASE"/>
    <property type="match status" value="1"/>
</dbReference>
<organism evidence="2 3">
    <name type="scientific">Lachancea dasiensis</name>
    <dbReference type="NCBI Taxonomy" id="1072105"/>
    <lineage>
        <taxon>Eukaryota</taxon>
        <taxon>Fungi</taxon>
        <taxon>Dikarya</taxon>
        <taxon>Ascomycota</taxon>
        <taxon>Saccharomycotina</taxon>
        <taxon>Saccharomycetes</taxon>
        <taxon>Saccharomycetales</taxon>
        <taxon>Saccharomycetaceae</taxon>
        <taxon>Lachancea</taxon>
    </lineage>
</organism>
<dbReference type="SUPFAM" id="SSF82199">
    <property type="entry name" value="SET domain"/>
    <property type="match status" value="1"/>
</dbReference>
<evidence type="ECO:0000313" key="3">
    <source>
        <dbReference type="Proteomes" id="UP000190274"/>
    </source>
</evidence>
<keyword evidence="3" id="KW-1185">Reference proteome</keyword>
<sequence>MSLEAVHLCVDWARNNGAFIDERIDFKLDTATGLHAISKAPIKDGKELIKIPEKLLLYREVAEAHFKVETPAGTNPNALLQLYVAKLKFDSACKDSTFFQPYLNTLPTPTSINAPYFWTSNELLALKGTDLLIKTERNLKKLVSEWFAIVTHLNVMDDDDTQFYLQSSSTRISDLILRSDNLKWHSFHAYLWATYIFSSRAFPELLLKRKVEDVNQAFLFPIVDLLNHANLTKVAWGLADGSGDATFSTKETLKAGDELLNNYGNKSNEELILGYGFSLPNNDFDTATLTLRLPAGQLQSFETQGLELEDINLAENSVNFTLSMATPLPPQLIHLFGILNQLSSEQVCTTRSILEGTTQLNKVIDQKIAFYKSASKLKASLANSERSKLTKTYMTGTKRIYQECCDSIKRFQKRLLKELKPMSFKSLFKSDTTFANSLTLTFAITKYEDLLTKGFLQQALLLFIVRLSNEGPNMQVPKFIQDCFKDVAETIVVDKEDVQEYLPFYKSLFPQLSSKIPEIYNQGDWGIKSFIIAGTVLDRLMWQSPLSHEVYFLERMPYSFAKAGPEIHDRIASLRV</sequence>
<name>A0A1G4JHV0_9SACH</name>
<feature type="domain" description="SET" evidence="1">
    <location>
        <begin position="22"/>
        <end position="264"/>
    </location>
</feature>
<dbReference type="EMBL" id="LT598458">
    <property type="protein sequence ID" value="SCU89910.1"/>
    <property type="molecule type" value="Genomic_DNA"/>
</dbReference>
<dbReference type="GO" id="GO:0005634">
    <property type="term" value="C:nucleus"/>
    <property type="evidence" value="ECO:0007669"/>
    <property type="project" value="TreeGrafter"/>
</dbReference>
<dbReference type="GO" id="GO:0016279">
    <property type="term" value="F:protein-lysine N-methyltransferase activity"/>
    <property type="evidence" value="ECO:0007669"/>
    <property type="project" value="EnsemblFungi"/>
</dbReference>
<proteinExistence type="predicted"/>